<dbReference type="Proteomes" id="UP001578633">
    <property type="component" value="Chromosome 8"/>
</dbReference>
<keyword evidence="2" id="KW-1185">Reference proteome</keyword>
<sequence>MPEPLRTYMKGLEKLPCMDCGEFDGHTWDCHLGNIQPMQNLTILDYRTLTEAVEMFDPGPRKFHFDLHPEPEPEDGPTMIRGMAEVIRNEDSYKNDEELHSLPDGLMILVWGFKATGQLRPFEEYVGEDY</sequence>
<accession>A0ABR3UC48</accession>
<protein>
    <submittedName>
        <fullName evidence="1">Uncharacterized protein</fullName>
    </submittedName>
</protein>
<dbReference type="GeneID" id="96089031"/>
<evidence type="ECO:0000313" key="2">
    <source>
        <dbReference type="Proteomes" id="UP001578633"/>
    </source>
</evidence>
<organism evidence="1 2">
    <name type="scientific">Alternaria dauci</name>
    <dbReference type="NCBI Taxonomy" id="48095"/>
    <lineage>
        <taxon>Eukaryota</taxon>
        <taxon>Fungi</taxon>
        <taxon>Dikarya</taxon>
        <taxon>Ascomycota</taxon>
        <taxon>Pezizomycotina</taxon>
        <taxon>Dothideomycetes</taxon>
        <taxon>Pleosporomycetidae</taxon>
        <taxon>Pleosporales</taxon>
        <taxon>Pleosporineae</taxon>
        <taxon>Pleosporaceae</taxon>
        <taxon>Alternaria</taxon>
        <taxon>Alternaria sect. Porri</taxon>
    </lineage>
</organism>
<dbReference type="EMBL" id="JBHGVX010000008">
    <property type="protein sequence ID" value="KAL1793727.1"/>
    <property type="molecule type" value="Genomic_DNA"/>
</dbReference>
<proteinExistence type="predicted"/>
<reference evidence="1 2" key="1">
    <citation type="submission" date="2024-09" db="EMBL/GenBank/DDBJ databases">
        <title>T2T genomes of carrot and Alternaria dauci and their utility for understanding host-pathogen interaction during carrot leaf blight disease.</title>
        <authorList>
            <person name="Liu W."/>
            <person name="Xu S."/>
            <person name="Ou C."/>
            <person name="Liu X."/>
            <person name="Zhuang F."/>
            <person name="Deng X.W."/>
        </authorList>
    </citation>
    <scope>NUCLEOTIDE SEQUENCE [LARGE SCALE GENOMIC DNA]</scope>
    <source>
        <strain evidence="1 2">A2016</strain>
    </source>
</reference>
<evidence type="ECO:0000313" key="1">
    <source>
        <dbReference type="EMBL" id="KAL1793727.1"/>
    </source>
</evidence>
<dbReference type="RefSeq" id="XP_069304311.1">
    <property type="nucleotide sequence ID" value="XM_069454912.1"/>
</dbReference>
<name>A0ABR3UC48_9PLEO</name>
<gene>
    <name evidence="1" type="ORF">ACET3X_008709</name>
</gene>
<comment type="caution">
    <text evidence="1">The sequence shown here is derived from an EMBL/GenBank/DDBJ whole genome shotgun (WGS) entry which is preliminary data.</text>
</comment>